<name>A0A7J6P109_PEROL</name>
<evidence type="ECO:0000313" key="2">
    <source>
        <dbReference type="Proteomes" id="UP000541610"/>
    </source>
</evidence>
<protein>
    <submittedName>
        <fullName evidence="1">Uncharacterized protein</fullName>
    </submittedName>
</protein>
<sequence length="190" mass="21421">MLVSNTSVTLAITPYFDFKLNVEPKNGSAPFELTKEGCSPPDGVLAACESFLWRVRETKGRYAVYEGLSENFNAAVYVEDYYAKYILADGKTFTYHSGDAARRFGEPDRNYQRPLELMSDILEKSQELLEAPADFRFAFFGNSTEDVAAAYYYSPAVQPTLLRRIQYPEKGYFPATTDSFDQILADTVGE</sequence>
<organism evidence="1 2">
    <name type="scientific">Perkinsus olseni</name>
    <name type="common">Perkinsus atlanticus</name>
    <dbReference type="NCBI Taxonomy" id="32597"/>
    <lineage>
        <taxon>Eukaryota</taxon>
        <taxon>Sar</taxon>
        <taxon>Alveolata</taxon>
        <taxon>Perkinsozoa</taxon>
        <taxon>Perkinsea</taxon>
        <taxon>Perkinsida</taxon>
        <taxon>Perkinsidae</taxon>
        <taxon>Perkinsus</taxon>
    </lineage>
</organism>
<gene>
    <name evidence="1" type="ORF">FOZ60_001196</name>
</gene>
<accession>A0A7J6P109</accession>
<dbReference type="AlphaFoldDB" id="A0A7J6P109"/>
<dbReference type="Proteomes" id="UP000541610">
    <property type="component" value="Unassembled WGS sequence"/>
</dbReference>
<evidence type="ECO:0000313" key="1">
    <source>
        <dbReference type="EMBL" id="KAF4689768.1"/>
    </source>
</evidence>
<comment type="caution">
    <text evidence="1">The sequence shown here is derived from an EMBL/GenBank/DDBJ whole genome shotgun (WGS) entry which is preliminary data.</text>
</comment>
<dbReference type="EMBL" id="JABANP010000116">
    <property type="protein sequence ID" value="KAF4689768.1"/>
    <property type="molecule type" value="Genomic_DNA"/>
</dbReference>
<proteinExistence type="predicted"/>
<reference evidence="1 2" key="1">
    <citation type="submission" date="2020-04" db="EMBL/GenBank/DDBJ databases">
        <title>Perkinsus olseni comparative genomics.</title>
        <authorList>
            <person name="Bogema D.R."/>
        </authorList>
    </citation>
    <scope>NUCLEOTIDE SEQUENCE [LARGE SCALE GENOMIC DNA]</scope>
    <source>
        <strain evidence="1">00978-12</strain>
    </source>
</reference>